<name>N9U5M4_9GAMM</name>
<accession>N9U5M4</accession>
<dbReference type="RefSeq" id="WP_005346336.1">
    <property type="nucleotide sequence ID" value="NZ_APVG01000002.1"/>
</dbReference>
<dbReference type="InterPro" id="IPR010648">
    <property type="entry name" value="UPF0270"/>
</dbReference>
<evidence type="ECO:0000313" key="4">
    <source>
        <dbReference type="Proteomes" id="UP000023775"/>
    </source>
</evidence>
<dbReference type="Proteomes" id="UP000023775">
    <property type="component" value="Unassembled WGS sequence"/>
</dbReference>
<comment type="similarity">
    <text evidence="1 2">Belongs to the UPF0270 family.</text>
</comment>
<sequence length="74" mass="8334">MIIPWHTIEAETLHNLIESFVLREGTDYGEAEATLEEKVAAVRAQLEAGSAVIVYSELHESVDIIPRDRFPREA</sequence>
<dbReference type="Pfam" id="PF06794">
    <property type="entry name" value="UPF0270"/>
    <property type="match status" value="1"/>
</dbReference>
<comment type="caution">
    <text evidence="3">The sequence shown here is derived from an EMBL/GenBank/DDBJ whole genome shotgun (WGS) entry which is preliminary data.</text>
</comment>
<dbReference type="HAMAP" id="MF_00690">
    <property type="entry name" value="UPF0270"/>
    <property type="match status" value="1"/>
</dbReference>
<dbReference type="EMBL" id="APVG01000002">
    <property type="protein sequence ID" value="ENY73690.1"/>
    <property type="molecule type" value="Genomic_DNA"/>
</dbReference>
<protein>
    <recommendedName>
        <fullName evidence="2">UPF0270 protein G114_01509</fullName>
    </recommendedName>
</protein>
<gene>
    <name evidence="3" type="ORF">G114_01509</name>
</gene>
<evidence type="ECO:0000313" key="3">
    <source>
        <dbReference type="EMBL" id="ENY73690.1"/>
    </source>
</evidence>
<keyword evidence="4" id="KW-1185">Reference proteome</keyword>
<dbReference type="PIRSF" id="PIRSF006169">
    <property type="entry name" value="UCP006169"/>
    <property type="match status" value="1"/>
</dbReference>
<dbReference type="PATRIC" id="fig|1268237.3.peg.300"/>
<dbReference type="AlphaFoldDB" id="N9U5M4"/>
<proteinExistence type="inferred from homology"/>
<dbReference type="OrthoDB" id="6120729at2"/>
<dbReference type="InterPro" id="IPR036685">
    <property type="entry name" value="YehU-like_sf"/>
</dbReference>
<organism evidence="3 4">
    <name type="scientific">Aeromonas diversa CDC 2478-85</name>
    <dbReference type="NCBI Taxonomy" id="1268237"/>
    <lineage>
        <taxon>Bacteria</taxon>
        <taxon>Pseudomonadati</taxon>
        <taxon>Pseudomonadota</taxon>
        <taxon>Gammaproteobacteria</taxon>
        <taxon>Aeromonadales</taxon>
        <taxon>Aeromonadaceae</taxon>
        <taxon>Aeromonas</taxon>
    </lineage>
</organism>
<dbReference type="eggNOG" id="COG3089">
    <property type="taxonomic scope" value="Bacteria"/>
</dbReference>
<evidence type="ECO:0000256" key="2">
    <source>
        <dbReference type="HAMAP-Rule" id="MF_00690"/>
    </source>
</evidence>
<dbReference type="SUPFAM" id="SSF118001">
    <property type="entry name" value="YehU-like"/>
    <property type="match status" value="1"/>
</dbReference>
<reference evidence="3 4" key="1">
    <citation type="journal article" date="2013" name="Genome Announc.">
        <title>Draft Genome Sequence of the Aeromonas diversa Type Strain.</title>
        <authorList>
            <person name="Farfan M."/>
            <person name="Spataro N."/>
            <person name="Sanglas A."/>
            <person name="Albarral V."/>
            <person name="Loren J.G."/>
            <person name="Bosch E."/>
            <person name="Fuste M.C."/>
        </authorList>
    </citation>
    <scope>NUCLEOTIDE SEQUENCE [LARGE SCALE GENOMIC DNA]</scope>
    <source>
        <strain evidence="3 4">2478-85</strain>
    </source>
</reference>
<dbReference type="NCBIfam" id="NF003438">
    <property type="entry name" value="PRK04966.1"/>
    <property type="match status" value="1"/>
</dbReference>
<evidence type="ECO:0000256" key="1">
    <source>
        <dbReference type="ARBA" id="ARBA00006450"/>
    </source>
</evidence>
<dbReference type="Gene3D" id="1.10.10.610">
    <property type="entry name" value="YehU-like"/>
    <property type="match status" value="1"/>
</dbReference>